<evidence type="ECO:0000256" key="2">
    <source>
        <dbReference type="ARBA" id="ARBA00010260"/>
    </source>
</evidence>
<keyword evidence="16" id="KW-1185">Reference proteome</keyword>
<feature type="compositionally biased region" description="Polar residues" evidence="13">
    <location>
        <begin position="354"/>
        <end position="367"/>
    </location>
</feature>
<feature type="region of interest" description="Disordered" evidence="13">
    <location>
        <begin position="489"/>
        <end position="582"/>
    </location>
</feature>
<keyword evidence="3" id="KW-1003">Cell membrane</keyword>
<gene>
    <name evidence="15" type="ORF">CALMAC_LOCUS5220</name>
</gene>
<dbReference type="GO" id="GO:0009966">
    <property type="term" value="P:regulation of signal transduction"/>
    <property type="evidence" value="ECO:0007669"/>
    <property type="project" value="InterPro"/>
</dbReference>
<keyword evidence="9 12" id="KW-0357">Heparan sulfate</keyword>
<feature type="chain" id="PRO_5025016538" description="Glypican-6" evidence="14">
    <location>
        <begin position="27"/>
        <end position="621"/>
    </location>
</feature>
<feature type="compositionally biased region" description="Acidic residues" evidence="13">
    <location>
        <begin position="521"/>
        <end position="534"/>
    </location>
</feature>
<dbReference type="AlphaFoldDB" id="A0A653C0I2"/>
<evidence type="ECO:0000313" key="15">
    <source>
        <dbReference type="EMBL" id="VEN41384.1"/>
    </source>
</evidence>
<feature type="compositionally biased region" description="Gly residues" evidence="13">
    <location>
        <begin position="508"/>
        <end position="520"/>
    </location>
</feature>
<comment type="function">
    <text evidence="12">Cell surface proteoglycan.</text>
</comment>
<dbReference type="OrthoDB" id="10010764at2759"/>
<name>A0A653C0I2_CALMS</name>
<dbReference type="Pfam" id="PF01153">
    <property type="entry name" value="Glypican"/>
    <property type="match status" value="1"/>
</dbReference>
<evidence type="ECO:0000256" key="9">
    <source>
        <dbReference type="ARBA" id="ARBA00023207"/>
    </source>
</evidence>
<comment type="similarity">
    <text evidence="2 11">Belongs to the glypican family.</text>
</comment>
<feature type="compositionally biased region" description="Basic and acidic residues" evidence="13">
    <location>
        <begin position="545"/>
        <end position="562"/>
    </location>
</feature>
<dbReference type="GO" id="GO:0005576">
    <property type="term" value="C:extracellular region"/>
    <property type="evidence" value="ECO:0007669"/>
    <property type="project" value="TreeGrafter"/>
</dbReference>
<dbReference type="GO" id="GO:0016477">
    <property type="term" value="P:cell migration"/>
    <property type="evidence" value="ECO:0007669"/>
    <property type="project" value="TreeGrafter"/>
</dbReference>
<comment type="subcellular location">
    <subcellularLocation>
        <location evidence="1 12">Cell membrane</location>
        <topology evidence="1 12">Lipid-anchor</topology>
        <topology evidence="1 12">GPI-anchor</topology>
    </subcellularLocation>
</comment>
<evidence type="ECO:0000256" key="4">
    <source>
        <dbReference type="ARBA" id="ARBA00022622"/>
    </source>
</evidence>
<dbReference type="EMBL" id="CAACVG010006745">
    <property type="protein sequence ID" value="VEN41384.1"/>
    <property type="molecule type" value="Genomic_DNA"/>
</dbReference>
<dbReference type="PANTHER" id="PTHR10822:SF30">
    <property type="entry name" value="DALLY-LIKE, ISOFORM A"/>
    <property type="match status" value="1"/>
</dbReference>
<feature type="compositionally biased region" description="Basic residues" evidence="13">
    <location>
        <begin position="370"/>
        <end position="388"/>
    </location>
</feature>
<dbReference type="InterPro" id="IPR001863">
    <property type="entry name" value="Glypican"/>
</dbReference>
<evidence type="ECO:0000256" key="3">
    <source>
        <dbReference type="ARBA" id="ARBA00022475"/>
    </source>
</evidence>
<evidence type="ECO:0000256" key="14">
    <source>
        <dbReference type="SAM" id="SignalP"/>
    </source>
</evidence>
<evidence type="ECO:0000256" key="10">
    <source>
        <dbReference type="ARBA" id="ARBA00023288"/>
    </source>
</evidence>
<keyword evidence="4 12" id="KW-0336">GPI-anchor</keyword>
<keyword evidence="8" id="KW-0325">Glycoprotein</keyword>
<dbReference type="Proteomes" id="UP000410492">
    <property type="component" value="Unassembled WGS sequence"/>
</dbReference>
<dbReference type="GO" id="GO:0005886">
    <property type="term" value="C:plasma membrane"/>
    <property type="evidence" value="ECO:0007669"/>
    <property type="project" value="UniProtKB-SubCell"/>
</dbReference>
<evidence type="ECO:0000256" key="13">
    <source>
        <dbReference type="SAM" id="MobiDB-lite"/>
    </source>
</evidence>
<keyword evidence="7 12" id="KW-0472">Membrane</keyword>
<evidence type="ECO:0000313" key="16">
    <source>
        <dbReference type="Proteomes" id="UP000410492"/>
    </source>
</evidence>
<evidence type="ECO:0000256" key="8">
    <source>
        <dbReference type="ARBA" id="ARBA00023180"/>
    </source>
</evidence>
<keyword evidence="6 12" id="KW-0654">Proteoglycan</keyword>
<organism evidence="15 16">
    <name type="scientific">Callosobruchus maculatus</name>
    <name type="common">Southern cowpea weevil</name>
    <name type="synonym">Pulse bruchid</name>
    <dbReference type="NCBI Taxonomy" id="64391"/>
    <lineage>
        <taxon>Eukaryota</taxon>
        <taxon>Metazoa</taxon>
        <taxon>Ecdysozoa</taxon>
        <taxon>Arthropoda</taxon>
        <taxon>Hexapoda</taxon>
        <taxon>Insecta</taxon>
        <taxon>Pterygota</taxon>
        <taxon>Neoptera</taxon>
        <taxon>Endopterygota</taxon>
        <taxon>Coleoptera</taxon>
        <taxon>Polyphaga</taxon>
        <taxon>Cucujiformia</taxon>
        <taxon>Chrysomeloidea</taxon>
        <taxon>Chrysomelidae</taxon>
        <taxon>Bruchinae</taxon>
        <taxon>Bruchini</taxon>
        <taxon>Callosobruchus</taxon>
    </lineage>
</organism>
<evidence type="ECO:0000256" key="12">
    <source>
        <dbReference type="RuleBase" id="RU003519"/>
    </source>
</evidence>
<dbReference type="PANTHER" id="PTHR10822">
    <property type="entry name" value="GLYPICAN"/>
    <property type="match status" value="1"/>
</dbReference>
<keyword evidence="10 12" id="KW-0449">Lipoprotein</keyword>
<evidence type="ECO:0000256" key="1">
    <source>
        <dbReference type="ARBA" id="ARBA00004609"/>
    </source>
</evidence>
<accession>A0A653C0I2</accession>
<feature type="region of interest" description="Disordered" evidence="13">
    <location>
        <begin position="343"/>
        <end position="395"/>
    </location>
</feature>
<evidence type="ECO:0000256" key="7">
    <source>
        <dbReference type="ARBA" id="ARBA00023136"/>
    </source>
</evidence>
<evidence type="ECO:0000256" key="11">
    <source>
        <dbReference type="RuleBase" id="RU003518"/>
    </source>
</evidence>
<protein>
    <recommendedName>
        <fullName evidence="17">Glypican-6</fullName>
    </recommendedName>
</protein>
<dbReference type="GO" id="GO:0098552">
    <property type="term" value="C:side of membrane"/>
    <property type="evidence" value="ECO:0007669"/>
    <property type="project" value="UniProtKB-KW"/>
</dbReference>
<reference evidence="15 16" key="1">
    <citation type="submission" date="2019-01" db="EMBL/GenBank/DDBJ databases">
        <authorList>
            <person name="Sayadi A."/>
        </authorList>
    </citation>
    <scope>NUCLEOTIDE SEQUENCE [LARGE SCALE GENOMIC DNA]</scope>
</reference>
<evidence type="ECO:0000256" key="5">
    <source>
        <dbReference type="ARBA" id="ARBA00022729"/>
    </source>
</evidence>
<dbReference type="GO" id="GO:0009986">
    <property type="term" value="C:cell surface"/>
    <property type="evidence" value="ECO:0007669"/>
    <property type="project" value="TreeGrafter"/>
</dbReference>
<dbReference type="GO" id="GO:0045202">
    <property type="term" value="C:synapse"/>
    <property type="evidence" value="ECO:0007669"/>
    <property type="project" value="TreeGrafter"/>
</dbReference>
<keyword evidence="5 14" id="KW-0732">Signal</keyword>
<dbReference type="GO" id="GO:1905475">
    <property type="term" value="P:regulation of protein localization to membrane"/>
    <property type="evidence" value="ECO:0007669"/>
    <property type="project" value="TreeGrafter"/>
</dbReference>
<evidence type="ECO:0000256" key="6">
    <source>
        <dbReference type="ARBA" id="ARBA00022974"/>
    </source>
</evidence>
<proteinExistence type="inferred from homology"/>
<sequence length="621" mass="69777">MKIAVMDLRTQFALLALVLFATSSLCMERRSCEAVKKDVEQLLKLQVPIKVQERPQTGGICGESCCTKEVENAAYKQNQVFIEKYIRGSILKLSSIIAHRAKKFDEVFRDMMNTSKKEFHKMFERTYGKIYLRNSDVFSDFLGELETYYKKGTIRLSETMDTFFGILYQRMFIVINSQYNFDEQYLACVANHMTEMKPFGDVPHKLGIQLRRSFVATRTFYKSLIKGADATKRLAALPINEECFRESTKMRFCGLCRGEGGGLPCSAYCTNTMQNCFKLHMTFSNFWDVFIDAVDKVGDRLLGPYNIEVVVEPLNIKISEAIMNFQESGADISQKIYSMCGKPTFTRHKRGTDNIRNGTSGESSETVPQRPRKPKKHHGGKRKKHKKIKDSNESRTTTLERIIMDIKQKLKETKQFFINLPYQYCNALSLQMSTSINDTMTTADQCWNGTDEAQGPPGGTFRALAGGSSILNEQLYVLQGLTDKLRKAHQGQEVEMADDTESDALIGGNLGAGSGSGSGDGGEDAEIDEEDDDEDHRSHSQHPPLEGDRGRSDLEGPSKDITFEEPEQPVVEMNPSTRGPEVVRTSGAASARNDMSLTRALVQYLLPMVMVWFGGAVNNLL</sequence>
<feature type="signal peptide" evidence="14">
    <location>
        <begin position="1"/>
        <end position="26"/>
    </location>
</feature>
<evidence type="ECO:0008006" key="17">
    <source>
        <dbReference type="Google" id="ProtNLM"/>
    </source>
</evidence>